<dbReference type="SUPFAM" id="SSF56091">
    <property type="entry name" value="DNA ligase/mRNA capping enzyme, catalytic domain"/>
    <property type="match status" value="1"/>
</dbReference>
<dbReference type="EMBL" id="DUJO01000006">
    <property type="protein sequence ID" value="HII73113.1"/>
    <property type="molecule type" value="Genomic_DNA"/>
</dbReference>
<protein>
    <submittedName>
        <fullName evidence="1">Uncharacterized protein</fullName>
    </submittedName>
</protein>
<evidence type="ECO:0000313" key="1">
    <source>
        <dbReference type="EMBL" id="HII73113.1"/>
    </source>
</evidence>
<reference evidence="1" key="1">
    <citation type="journal article" date="2020" name="bioRxiv">
        <title>A rank-normalized archaeal taxonomy based on genome phylogeny resolves widespread incomplete and uneven classifications.</title>
        <authorList>
            <person name="Rinke C."/>
            <person name="Chuvochina M."/>
            <person name="Mussig A.J."/>
            <person name="Chaumeil P.-A."/>
            <person name="Waite D.W."/>
            <person name="Whitman W.B."/>
            <person name="Parks D.H."/>
            <person name="Hugenholtz P."/>
        </authorList>
    </citation>
    <scope>NUCLEOTIDE SEQUENCE</scope>
    <source>
        <strain evidence="1">UBA8838</strain>
    </source>
</reference>
<dbReference type="GeneID" id="1459739"/>
<dbReference type="RefSeq" id="WP_010979753.1">
    <property type="nucleotide sequence ID" value="NZ_BAABQO010000006.1"/>
</dbReference>
<dbReference type="AlphaFoldDB" id="A0A832WDK8"/>
<comment type="caution">
    <text evidence="1">The sequence shown here is derived from an EMBL/GenBank/DDBJ whole genome shotgun (WGS) entry which is preliminary data.</text>
</comment>
<organism evidence="1 2">
    <name type="scientific">Sulfurisphaera tokodaii</name>
    <dbReference type="NCBI Taxonomy" id="111955"/>
    <lineage>
        <taxon>Archaea</taxon>
        <taxon>Thermoproteota</taxon>
        <taxon>Thermoprotei</taxon>
        <taxon>Sulfolobales</taxon>
        <taxon>Sulfolobaceae</taxon>
        <taxon>Sulfurisphaera</taxon>
    </lineage>
</organism>
<gene>
    <name evidence="1" type="ORF">HA332_01610</name>
</gene>
<evidence type="ECO:0000313" key="2">
    <source>
        <dbReference type="Proteomes" id="UP000646844"/>
    </source>
</evidence>
<name>A0A832WDK8_9CREN</name>
<sequence length="314" mass="37420">MNLFDENIKHDIFLFCRQRLYLSPSEEDYKEFISLFKDYREDLRRSEYEYNVENISSLNEIINEDMLKYRVFIEPKHDGTQIVMKVNDKVHLSHKSGSGINKQDIALLFGVFVKFREDFFELLNRAKEEGVVVKMEIFGKEYSPFKIEKESLNFSVFDVLKRDHYLLPTELSYPHSVEFIEIKSLKDIDSMKVLSWLKSKEGVVVKIYGDSLPYRKAKNFNMLAFKYKPFIEQLVDEMKGKKIIKDQRKFSAVFSELVTEYAKDRTKSFEEILVKVKEDHEELKDFIDKNHEIIKDFWFNSKAVKSVLQLIEMK</sequence>
<accession>A0A832WDK8</accession>
<dbReference type="Proteomes" id="UP000646844">
    <property type="component" value="Unassembled WGS sequence"/>
</dbReference>
<proteinExistence type="predicted"/>